<dbReference type="Proteomes" id="UP000236454">
    <property type="component" value="Unassembled WGS sequence"/>
</dbReference>
<dbReference type="PRINTS" id="PR00080">
    <property type="entry name" value="SDRFAMILY"/>
</dbReference>
<protein>
    <submittedName>
        <fullName evidence="4">Short-chain dehydrogenase</fullName>
    </submittedName>
</protein>
<keyword evidence="2" id="KW-0560">Oxidoreductase</keyword>
<gene>
    <name evidence="4" type="ORF">SAMN05216474_1986</name>
</gene>
<dbReference type="InterPro" id="IPR036291">
    <property type="entry name" value="NAD(P)-bd_dom_sf"/>
</dbReference>
<evidence type="ECO:0000256" key="1">
    <source>
        <dbReference type="ARBA" id="ARBA00006484"/>
    </source>
</evidence>
<proteinExistence type="inferred from homology"/>
<dbReference type="PRINTS" id="PR00081">
    <property type="entry name" value="GDHRDH"/>
</dbReference>
<dbReference type="PANTHER" id="PTHR42901:SF1">
    <property type="entry name" value="ALCOHOL DEHYDROGENASE"/>
    <property type="match status" value="1"/>
</dbReference>
<accession>A0A1I7ADX7</accession>
<keyword evidence="5" id="KW-1185">Reference proteome</keyword>
<dbReference type="RefSeq" id="WP_090248976.1">
    <property type="nucleotide sequence ID" value="NZ_FPAS01000003.1"/>
</dbReference>
<evidence type="ECO:0000256" key="2">
    <source>
        <dbReference type="ARBA" id="ARBA00023002"/>
    </source>
</evidence>
<dbReference type="STRING" id="477690.SAMN05216474_1986"/>
<dbReference type="InterPro" id="IPR002347">
    <property type="entry name" value="SDR_fam"/>
</dbReference>
<reference evidence="4 5" key="1">
    <citation type="submission" date="2016-10" db="EMBL/GenBank/DDBJ databases">
        <authorList>
            <person name="de Groot N.N."/>
        </authorList>
    </citation>
    <scope>NUCLEOTIDE SEQUENCE [LARGE SCALE GENOMIC DNA]</scope>
    <source>
        <strain evidence="4 5">CGMCC 1.7005</strain>
    </source>
</reference>
<dbReference type="AlphaFoldDB" id="A0A1I7ADX7"/>
<organism evidence="4 5">
    <name type="scientific">Lishizhenia tianjinensis</name>
    <dbReference type="NCBI Taxonomy" id="477690"/>
    <lineage>
        <taxon>Bacteria</taxon>
        <taxon>Pseudomonadati</taxon>
        <taxon>Bacteroidota</taxon>
        <taxon>Flavobacteriia</taxon>
        <taxon>Flavobacteriales</taxon>
        <taxon>Crocinitomicaceae</taxon>
        <taxon>Lishizhenia</taxon>
    </lineage>
</organism>
<dbReference type="Pfam" id="PF00106">
    <property type="entry name" value="adh_short"/>
    <property type="match status" value="1"/>
</dbReference>
<dbReference type="EMBL" id="FPAS01000003">
    <property type="protein sequence ID" value="SFT73093.1"/>
    <property type="molecule type" value="Genomic_DNA"/>
</dbReference>
<name>A0A1I7ADX7_9FLAO</name>
<dbReference type="GO" id="GO:0016491">
    <property type="term" value="F:oxidoreductase activity"/>
    <property type="evidence" value="ECO:0007669"/>
    <property type="project" value="UniProtKB-KW"/>
</dbReference>
<sequence>MTKNIVVLGCSRGIGYEAVKFISEHTDHNVIALSRNVSSLEGMKNVDAFSFDLNSQNVREELSAILKNYKSLDVLINNAGTLVNKPFLELSQADISTSYQTNIVGIMAATQAFVEHVGDGTAHILNISSVGGIQGSVKFAGLSAYSTSKAALVSFTELFAEEYKDTNIDMNCLCLGAVQTEMLAQAFPGYEAPISAAKMAKYIVEFSLTGNEYYKGKILPVSMSTP</sequence>
<evidence type="ECO:0000256" key="3">
    <source>
        <dbReference type="RuleBase" id="RU000363"/>
    </source>
</evidence>
<dbReference type="Gene3D" id="3.40.50.720">
    <property type="entry name" value="NAD(P)-binding Rossmann-like Domain"/>
    <property type="match status" value="1"/>
</dbReference>
<dbReference type="SUPFAM" id="SSF51735">
    <property type="entry name" value="NAD(P)-binding Rossmann-fold domains"/>
    <property type="match status" value="1"/>
</dbReference>
<evidence type="ECO:0000313" key="4">
    <source>
        <dbReference type="EMBL" id="SFT73093.1"/>
    </source>
</evidence>
<dbReference type="OrthoDB" id="9787298at2"/>
<evidence type="ECO:0000313" key="5">
    <source>
        <dbReference type="Proteomes" id="UP000236454"/>
    </source>
</evidence>
<comment type="similarity">
    <text evidence="1 3">Belongs to the short-chain dehydrogenases/reductases (SDR) family.</text>
</comment>
<dbReference type="PANTHER" id="PTHR42901">
    <property type="entry name" value="ALCOHOL DEHYDROGENASE"/>
    <property type="match status" value="1"/>
</dbReference>